<dbReference type="GO" id="GO:0004852">
    <property type="term" value="F:uroporphyrinogen-III synthase activity"/>
    <property type="evidence" value="ECO:0007669"/>
    <property type="project" value="InterPro"/>
</dbReference>
<dbReference type="InterPro" id="IPR036108">
    <property type="entry name" value="4pyrrol_syn_uPrphyn_synt_sf"/>
</dbReference>
<protein>
    <recommendedName>
        <fullName evidence="1">Tetrapyrrole biosynthesis uroporphyrinogen III synthase domain-containing protein</fullName>
    </recommendedName>
</protein>
<dbReference type="GO" id="GO:0033014">
    <property type="term" value="P:tetrapyrrole biosynthetic process"/>
    <property type="evidence" value="ECO:0007669"/>
    <property type="project" value="InterPro"/>
</dbReference>
<evidence type="ECO:0000313" key="3">
    <source>
        <dbReference type="Proteomes" id="UP000240322"/>
    </source>
</evidence>
<dbReference type="Proteomes" id="UP000240322">
    <property type="component" value="Unassembled WGS sequence"/>
</dbReference>
<dbReference type="SUPFAM" id="SSF69618">
    <property type="entry name" value="HemD-like"/>
    <property type="match status" value="1"/>
</dbReference>
<comment type="caution">
    <text evidence="2">The sequence shown here is derived from an EMBL/GenBank/DDBJ whole genome shotgun (WGS) entry which is preliminary data.</text>
</comment>
<accession>A0A2R6B0P7</accession>
<dbReference type="Pfam" id="PF02602">
    <property type="entry name" value="HEM4"/>
    <property type="match status" value="1"/>
</dbReference>
<proteinExistence type="predicted"/>
<feature type="domain" description="Tetrapyrrole biosynthesis uroporphyrinogen III synthase" evidence="1">
    <location>
        <begin position="19"/>
        <end position="234"/>
    </location>
</feature>
<dbReference type="EMBL" id="NEXE01000007">
    <property type="protein sequence ID" value="PSN92237.1"/>
    <property type="molecule type" value="Genomic_DNA"/>
</dbReference>
<sequence length="252" mass="27780">MGVSTHKWVIIGTSNTVKRIVELCARVGIEADGYPLVVARENPDIREELRRLGYVDTCVFTSRRAVELVYQNSSEDFKSNIRRCAVYTIGPSTTRRVHELFNAESTHPNVDYSSTGLVKLLTGRILGRTALFSSVKRSEILVDALRMYSQVLYEPKLYDLGVDSQVASRFIESLENSYIRGLVFTCSTAATIMGGTSVDSSIRIVAMGPRTLATLSALGYNSLIPTHSTVEGVVKLIVELEGSNVSEHLGRK</sequence>
<gene>
    <name evidence="2" type="ORF">B9Q03_01550</name>
</gene>
<name>A0A2R6B0P7_9ARCH</name>
<evidence type="ECO:0000313" key="2">
    <source>
        <dbReference type="EMBL" id="PSN92237.1"/>
    </source>
</evidence>
<dbReference type="InterPro" id="IPR003754">
    <property type="entry name" value="4pyrrol_synth_uPrphyn_synth"/>
</dbReference>
<dbReference type="CDD" id="cd06578">
    <property type="entry name" value="HemD"/>
    <property type="match status" value="1"/>
</dbReference>
<dbReference type="AlphaFoldDB" id="A0A2R6B0P7"/>
<evidence type="ECO:0000259" key="1">
    <source>
        <dbReference type="Pfam" id="PF02602"/>
    </source>
</evidence>
<organism evidence="2 3">
    <name type="scientific">Candidatus Marsarchaeota G2 archaeon OSP_D</name>
    <dbReference type="NCBI Taxonomy" id="1978157"/>
    <lineage>
        <taxon>Archaea</taxon>
        <taxon>Candidatus Marsarchaeota</taxon>
        <taxon>Candidatus Marsarchaeota group 2</taxon>
    </lineage>
</organism>
<reference evidence="2 3" key="1">
    <citation type="submission" date="2017-04" db="EMBL/GenBank/DDBJ databases">
        <title>Novel microbial lineages endemic to geothermal iron-oxide mats fill important gaps in the evolutionary history of Archaea.</title>
        <authorList>
            <person name="Jay Z.J."/>
            <person name="Beam J.P."/>
            <person name="Dlakic M."/>
            <person name="Rusch D.B."/>
            <person name="Kozubal M.A."/>
            <person name="Inskeep W.P."/>
        </authorList>
    </citation>
    <scope>NUCLEOTIDE SEQUENCE [LARGE SCALE GENOMIC DNA]</scope>
    <source>
        <strain evidence="2">OSP_D</strain>
    </source>
</reference>
<dbReference type="Gene3D" id="3.40.50.10090">
    <property type="match status" value="2"/>
</dbReference>